<dbReference type="EMBL" id="BAABBY010000002">
    <property type="protein sequence ID" value="GAA4198631.1"/>
    <property type="molecule type" value="Genomic_DNA"/>
</dbReference>
<keyword evidence="1" id="KW-0812">Transmembrane</keyword>
<evidence type="ECO:0000313" key="3">
    <source>
        <dbReference type="Proteomes" id="UP001501772"/>
    </source>
</evidence>
<sequence length="148" mass="17215">MACRTRQVATNEVSKTKTVIRIQRDTILKTDPDSSFYKAWIDCINGKPVLKPNSETKKAGNYLHVPNVKIEGNDLSVDCYAVAQKLFKTWQQEYIEEHETVSTIRYPINVSKPLTWWQKIQIYLGRIALLLSVVYLVYRLIKQKLKIN</sequence>
<protein>
    <submittedName>
        <fullName evidence="2">Uncharacterized protein</fullName>
    </submittedName>
</protein>
<organism evidence="2 3">
    <name type="scientific">Pedobacter jeongneungensis</name>
    <dbReference type="NCBI Taxonomy" id="947309"/>
    <lineage>
        <taxon>Bacteria</taxon>
        <taxon>Pseudomonadati</taxon>
        <taxon>Bacteroidota</taxon>
        <taxon>Sphingobacteriia</taxon>
        <taxon>Sphingobacteriales</taxon>
        <taxon>Sphingobacteriaceae</taxon>
        <taxon>Pedobacter</taxon>
    </lineage>
</organism>
<evidence type="ECO:0000313" key="2">
    <source>
        <dbReference type="EMBL" id="GAA4198631.1"/>
    </source>
</evidence>
<reference evidence="3" key="1">
    <citation type="journal article" date="2019" name="Int. J. Syst. Evol. Microbiol.">
        <title>The Global Catalogue of Microorganisms (GCM) 10K type strain sequencing project: providing services to taxonomists for standard genome sequencing and annotation.</title>
        <authorList>
            <consortium name="The Broad Institute Genomics Platform"/>
            <consortium name="The Broad Institute Genome Sequencing Center for Infectious Disease"/>
            <person name="Wu L."/>
            <person name="Ma J."/>
        </authorList>
    </citation>
    <scope>NUCLEOTIDE SEQUENCE [LARGE SCALE GENOMIC DNA]</scope>
    <source>
        <strain evidence="3">JCM 17626</strain>
    </source>
</reference>
<feature type="transmembrane region" description="Helical" evidence="1">
    <location>
        <begin position="120"/>
        <end position="138"/>
    </location>
</feature>
<gene>
    <name evidence="2" type="ORF">GCM10022289_07670</name>
</gene>
<name>A0ABP8B5T2_9SPHI</name>
<proteinExistence type="predicted"/>
<keyword evidence="1" id="KW-0472">Membrane</keyword>
<keyword evidence="1" id="KW-1133">Transmembrane helix</keyword>
<evidence type="ECO:0000256" key="1">
    <source>
        <dbReference type="SAM" id="Phobius"/>
    </source>
</evidence>
<dbReference type="Proteomes" id="UP001501772">
    <property type="component" value="Unassembled WGS sequence"/>
</dbReference>
<comment type="caution">
    <text evidence="2">The sequence shown here is derived from an EMBL/GenBank/DDBJ whole genome shotgun (WGS) entry which is preliminary data.</text>
</comment>
<keyword evidence="3" id="KW-1185">Reference proteome</keyword>
<accession>A0ABP8B5T2</accession>